<evidence type="ECO:0000256" key="1">
    <source>
        <dbReference type="ARBA" id="ARBA00001526"/>
    </source>
</evidence>
<comment type="catalytic activity">
    <reaction evidence="1">
        <text>a beta-lactam + H2O = a substituted beta-amino acid</text>
        <dbReference type="Rhea" id="RHEA:20401"/>
        <dbReference type="ChEBI" id="CHEBI:15377"/>
        <dbReference type="ChEBI" id="CHEBI:35627"/>
        <dbReference type="ChEBI" id="CHEBI:140347"/>
        <dbReference type="EC" id="3.5.2.6"/>
    </reaction>
</comment>
<sequence length="271" mass="29571">MSRRLALSAGLLVFLPGTGALADAKIVCTLVADAATGAVLLEQGDCQSRVTPASTFKIPLAVMGYDAGVLKDANNPVMAFRKGDPDWGGANWTRNTDPASWMRYSVVWYSQRITHTMGAAELTRYARSFGYGNADFTGDTGENNGLDRAWIGSSLKVSPREQVAFLRRLMFGTLPVTKTAMANTRAIIESQAVDGWTVHGKTGTAYPRNKDRSFDYARGFGWYIGWAERQGTTLVFARLTQARERTSGSPGMLTRDGLLNDWPALAARFKP</sequence>
<organism evidence="9 10">
    <name type="scientific">Allorhizobium borbori</name>
    <dbReference type="NCBI Taxonomy" id="485907"/>
    <lineage>
        <taxon>Bacteria</taxon>
        <taxon>Pseudomonadati</taxon>
        <taxon>Pseudomonadota</taxon>
        <taxon>Alphaproteobacteria</taxon>
        <taxon>Hyphomicrobiales</taxon>
        <taxon>Rhizobiaceae</taxon>
        <taxon>Rhizobium/Agrobacterium group</taxon>
        <taxon>Allorhizobium</taxon>
    </lineage>
</organism>
<name>A0A7W6K4Y2_9HYPH</name>
<dbReference type="EMBL" id="JACIDU010000011">
    <property type="protein sequence ID" value="MBB4104371.1"/>
    <property type="molecule type" value="Genomic_DNA"/>
</dbReference>
<keyword evidence="4 7" id="KW-0732">Signal</keyword>
<evidence type="ECO:0000256" key="2">
    <source>
        <dbReference type="ARBA" id="ARBA00007898"/>
    </source>
</evidence>
<dbReference type="AlphaFoldDB" id="A0A7W6K4Y2"/>
<dbReference type="Pfam" id="PF00905">
    <property type="entry name" value="Transpeptidase"/>
    <property type="match status" value="1"/>
</dbReference>
<dbReference type="PANTHER" id="PTHR30627">
    <property type="entry name" value="PEPTIDOGLYCAN D,D-TRANSPEPTIDASE"/>
    <property type="match status" value="1"/>
</dbReference>
<evidence type="ECO:0000256" key="6">
    <source>
        <dbReference type="ARBA" id="ARBA00023251"/>
    </source>
</evidence>
<dbReference type="Proteomes" id="UP000584824">
    <property type="component" value="Unassembled WGS sequence"/>
</dbReference>
<evidence type="ECO:0000256" key="3">
    <source>
        <dbReference type="ARBA" id="ARBA00012865"/>
    </source>
</evidence>
<comment type="similarity">
    <text evidence="2">Belongs to the class-D beta-lactamase family.</text>
</comment>
<keyword evidence="6" id="KW-0046">Antibiotic resistance</keyword>
<dbReference type="GO" id="GO:0008658">
    <property type="term" value="F:penicillin binding"/>
    <property type="evidence" value="ECO:0007669"/>
    <property type="project" value="InterPro"/>
</dbReference>
<dbReference type="InterPro" id="IPR050515">
    <property type="entry name" value="Beta-lactam/transpept"/>
</dbReference>
<evidence type="ECO:0000256" key="5">
    <source>
        <dbReference type="ARBA" id="ARBA00022801"/>
    </source>
</evidence>
<dbReference type="NCBIfam" id="NF000270">
    <property type="entry name" value="bla_class_D_alt"/>
    <property type="match status" value="1"/>
</dbReference>
<gene>
    <name evidence="9" type="ORF">GGQ66_002945</name>
</gene>
<evidence type="ECO:0000313" key="9">
    <source>
        <dbReference type="EMBL" id="MBB4104371.1"/>
    </source>
</evidence>
<evidence type="ECO:0000256" key="4">
    <source>
        <dbReference type="ARBA" id="ARBA00022729"/>
    </source>
</evidence>
<dbReference type="GO" id="GO:0008800">
    <property type="term" value="F:beta-lactamase activity"/>
    <property type="evidence" value="ECO:0007669"/>
    <property type="project" value="UniProtKB-EC"/>
</dbReference>
<protein>
    <recommendedName>
        <fullName evidence="3">beta-lactamase</fullName>
        <ecNumber evidence="3">3.5.2.6</ecNumber>
    </recommendedName>
</protein>
<keyword evidence="10" id="KW-1185">Reference proteome</keyword>
<proteinExistence type="inferred from homology"/>
<dbReference type="InterPro" id="IPR012338">
    <property type="entry name" value="Beta-lactam/transpept-like"/>
</dbReference>
<dbReference type="GO" id="GO:0005886">
    <property type="term" value="C:plasma membrane"/>
    <property type="evidence" value="ECO:0007669"/>
    <property type="project" value="TreeGrafter"/>
</dbReference>
<dbReference type="RefSeq" id="WP_183793451.1">
    <property type="nucleotide sequence ID" value="NZ_JACIDU010000011.1"/>
</dbReference>
<feature type="domain" description="Penicillin-binding protein transpeptidase" evidence="8">
    <location>
        <begin position="28"/>
        <end position="245"/>
    </location>
</feature>
<evidence type="ECO:0000256" key="7">
    <source>
        <dbReference type="SAM" id="SignalP"/>
    </source>
</evidence>
<evidence type="ECO:0000313" key="10">
    <source>
        <dbReference type="Proteomes" id="UP000584824"/>
    </source>
</evidence>
<dbReference type="GO" id="GO:0071555">
    <property type="term" value="P:cell wall organization"/>
    <property type="evidence" value="ECO:0007669"/>
    <property type="project" value="TreeGrafter"/>
</dbReference>
<dbReference type="InterPro" id="IPR001460">
    <property type="entry name" value="PCN-bd_Tpept"/>
</dbReference>
<dbReference type="Gene3D" id="3.40.710.10">
    <property type="entry name" value="DD-peptidase/beta-lactamase superfamily"/>
    <property type="match status" value="1"/>
</dbReference>
<reference evidence="9 10" key="1">
    <citation type="submission" date="2020-08" db="EMBL/GenBank/DDBJ databases">
        <title>Genomic Encyclopedia of Type Strains, Phase IV (KMG-IV): sequencing the most valuable type-strain genomes for metagenomic binning, comparative biology and taxonomic classification.</title>
        <authorList>
            <person name="Goeker M."/>
        </authorList>
    </citation>
    <scope>NUCLEOTIDE SEQUENCE [LARGE SCALE GENOMIC DNA]</scope>
    <source>
        <strain evidence="9 10">DSM 26385</strain>
    </source>
</reference>
<dbReference type="EC" id="3.5.2.6" evidence="3"/>
<keyword evidence="5 9" id="KW-0378">Hydrolase</keyword>
<feature type="chain" id="PRO_5031261911" description="beta-lactamase" evidence="7">
    <location>
        <begin position="23"/>
        <end position="271"/>
    </location>
</feature>
<dbReference type="PANTHER" id="PTHR30627:SF6">
    <property type="entry name" value="BETA-LACTAMASE YBXI-RELATED"/>
    <property type="match status" value="1"/>
</dbReference>
<dbReference type="SUPFAM" id="SSF56601">
    <property type="entry name" value="beta-lactamase/transpeptidase-like"/>
    <property type="match status" value="1"/>
</dbReference>
<evidence type="ECO:0000259" key="8">
    <source>
        <dbReference type="Pfam" id="PF00905"/>
    </source>
</evidence>
<comment type="caution">
    <text evidence="9">The sequence shown here is derived from an EMBL/GenBank/DDBJ whole genome shotgun (WGS) entry which is preliminary data.</text>
</comment>
<accession>A0A7W6K4Y2</accession>
<feature type="signal peptide" evidence="7">
    <location>
        <begin position="1"/>
        <end position="22"/>
    </location>
</feature>
<dbReference type="GO" id="GO:0046677">
    <property type="term" value="P:response to antibiotic"/>
    <property type="evidence" value="ECO:0007669"/>
    <property type="project" value="UniProtKB-KW"/>
</dbReference>